<evidence type="ECO:0000313" key="3">
    <source>
        <dbReference type="Proteomes" id="UP000188879"/>
    </source>
</evidence>
<dbReference type="Proteomes" id="UP000188879">
    <property type="component" value="Unassembled WGS sequence"/>
</dbReference>
<evidence type="ECO:0000256" key="1">
    <source>
        <dbReference type="SAM" id="SignalP"/>
    </source>
</evidence>
<gene>
    <name evidence="2" type="ORF">BKE38_28295</name>
</gene>
<reference evidence="2 3" key="1">
    <citation type="submission" date="2016-10" db="EMBL/GenBank/DDBJ databases">
        <title>Draft Genome sequence of Roseomonas sp. strain M3.</title>
        <authorList>
            <person name="Subhash Y."/>
            <person name="Lee S."/>
        </authorList>
    </citation>
    <scope>NUCLEOTIDE SEQUENCE [LARGE SCALE GENOMIC DNA]</scope>
    <source>
        <strain evidence="2 3">M3</strain>
    </source>
</reference>
<protein>
    <recommendedName>
        <fullName evidence="4">DUF2059 domain-containing protein</fullName>
    </recommendedName>
</protein>
<keyword evidence="3" id="KW-1185">Reference proteome</keyword>
<evidence type="ECO:0000313" key="2">
    <source>
        <dbReference type="EMBL" id="ONG44340.1"/>
    </source>
</evidence>
<organism evidence="2 3">
    <name type="scientific">Teichococcus deserti</name>
    <dbReference type="NCBI Taxonomy" id="1817963"/>
    <lineage>
        <taxon>Bacteria</taxon>
        <taxon>Pseudomonadati</taxon>
        <taxon>Pseudomonadota</taxon>
        <taxon>Alphaproteobacteria</taxon>
        <taxon>Acetobacterales</taxon>
        <taxon>Roseomonadaceae</taxon>
        <taxon>Roseomonas</taxon>
    </lineage>
</organism>
<proteinExistence type="predicted"/>
<accession>A0A1V2GTS8</accession>
<feature type="signal peptide" evidence="1">
    <location>
        <begin position="1"/>
        <end position="22"/>
    </location>
</feature>
<dbReference type="EMBL" id="MLCO01000441">
    <property type="protein sequence ID" value="ONG44340.1"/>
    <property type="molecule type" value="Genomic_DNA"/>
</dbReference>
<keyword evidence="1" id="KW-0732">Signal</keyword>
<sequence>MLSLLLLAAVPAAAEVSPGALAAAQSAFRDFDQAAPPGAPLEQLPRLSDPAGRAMLERLFDSEALLAGRPQQGQGTPDLMQWIQLASRAVRNYLTVVQRAPDPAAMQGRLQAELVLATTFLYRAQASLVQELQAAGRFPPPGALTPQQEEGMRRMQLGLSQVIAGMLRMLDEPGFSTENRRRMAEVVATDLPLLRPGLTDEARLRLAAEASRLQAKESEPAVAASFDQMQQALTATP</sequence>
<dbReference type="AlphaFoldDB" id="A0A1V2GTS8"/>
<comment type="caution">
    <text evidence="2">The sequence shown here is derived from an EMBL/GenBank/DDBJ whole genome shotgun (WGS) entry which is preliminary data.</text>
</comment>
<evidence type="ECO:0008006" key="4">
    <source>
        <dbReference type="Google" id="ProtNLM"/>
    </source>
</evidence>
<name>A0A1V2GTS8_9PROT</name>
<feature type="chain" id="PRO_5013387611" description="DUF2059 domain-containing protein" evidence="1">
    <location>
        <begin position="23"/>
        <end position="237"/>
    </location>
</feature>